<evidence type="ECO:0000256" key="1">
    <source>
        <dbReference type="ARBA" id="ARBA00000971"/>
    </source>
</evidence>
<comment type="catalytic activity">
    <reaction evidence="1">
        <text>[protein]-peptidylproline (omega=180) = [protein]-peptidylproline (omega=0)</text>
        <dbReference type="Rhea" id="RHEA:16237"/>
        <dbReference type="Rhea" id="RHEA-COMP:10747"/>
        <dbReference type="Rhea" id="RHEA-COMP:10748"/>
        <dbReference type="ChEBI" id="CHEBI:83833"/>
        <dbReference type="ChEBI" id="CHEBI:83834"/>
        <dbReference type="EC" id="5.2.1.8"/>
    </reaction>
</comment>
<protein>
    <recommendedName>
        <fullName evidence="5">peptidylprolyl isomerase</fullName>
        <ecNumber evidence="5">5.2.1.8</ecNumber>
    </recommendedName>
</protein>
<evidence type="ECO:0000256" key="6">
    <source>
        <dbReference type="ARBA" id="ARBA00022490"/>
    </source>
</evidence>
<evidence type="ECO:0000256" key="4">
    <source>
        <dbReference type="ARBA" id="ARBA00010898"/>
    </source>
</evidence>
<dbReference type="EC" id="5.2.1.8" evidence="5"/>
<dbReference type="GO" id="GO:0005737">
    <property type="term" value="C:cytoplasm"/>
    <property type="evidence" value="ECO:0007669"/>
    <property type="project" value="UniProtKB-SubCell"/>
</dbReference>
<dbReference type="PRINTS" id="PR00153">
    <property type="entry name" value="CSAPPISMRASE"/>
</dbReference>
<keyword evidence="7" id="KW-0677">Repeat</keyword>
<dbReference type="Gene3D" id="2.40.100.10">
    <property type="entry name" value="Cyclophilin-like"/>
    <property type="match status" value="1"/>
</dbReference>
<dbReference type="InterPro" id="IPR019734">
    <property type="entry name" value="TPR_rpt"/>
</dbReference>
<dbReference type="FunFam" id="2.40.100.10:FF:000009">
    <property type="entry name" value="Peptidyl-prolyl cis-trans isomerase D"/>
    <property type="match status" value="1"/>
</dbReference>
<dbReference type="SMART" id="SM00028">
    <property type="entry name" value="TPR"/>
    <property type="match status" value="2"/>
</dbReference>
<dbReference type="FunFam" id="1.25.40.10:FF:000029">
    <property type="entry name" value="peptidyl-prolyl cis-trans isomerase D"/>
    <property type="match status" value="1"/>
</dbReference>
<dbReference type="GO" id="GO:0003755">
    <property type="term" value="F:peptidyl-prolyl cis-trans isomerase activity"/>
    <property type="evidence" value="ECO:0007669"/>
    <property type="project" value="UniProtKB-KW"/>
</dbReference>
<comment type="function">
    <text evidence="2">PPIases accelerate the folding of proteins. It catalyzes the cis-trans isomerization of proline imidic peptide bonds in oligopeptides.</text>
</comment>
<dbReference type="SUPFAM" id="SSF48452">
    <property type="entry name" value="TPR-like"/>
    <property type="match status" value="1"/>
</dbReference>
<dbReference type="GO" id="GO:0051082">
    <property type="term" value="F:unfolded protein binding"/>
    <property type="evidence" value="ECO:0007669"/>
    <property type="project" value="UniProtKB-ARBA"/>
</dbReference>
<name>A0AAE0P7P5_9PEZI</name>
<dbReference type="PROSITE" id="PS50072">
    <property type="entry name" value="CSA_PPIASE_2"/>
    <property type="match status" value="1"/>
</dbReference>
<dbReference type="InterPro" id="IPR020892">
    <property type="entry name" value="Cyclophilin-type_PPIase_CS"/>
</dbReference>
<keyword evidence="6" id="KW-0963">Cytoplasm</keyword>
<keyword evidence="10 13" id="KW-0413">Isomerase</keyword>
<proteinExistence type="inferred from homology"/>
<dbReference type="PANTHER" id="PTHR11071:SF561">
    <property type="entry name" value="PEPTIDYL-PROLYL CIS-TRANS ISOMERASE D-RELATED"/>
    <property type="match status" value="1"/>
</dbReference>
<keyword evidence="14" id="KW-1185">Reference proteome</keyword>
<evidence type="ECO:0000256" key="8">
    <source>
        <dbReference type="ARBA" id="ARBA00022803"/>
    </source>
</evidence>
<dbReference type="PANTHER" id="PTHR11071">
    <property type="entry name" value="PEPTIDYL-PROLYL CIS-TRANS ISOMERASE"/>
    <property type="match status" value="1"/>
</dbReference>
<evidence type="ECO:0000256" key="5">
    <source>
        <dbReference type="ARBA" id="ARBA00013194"/>
    </source>
</evidence>
<dbReference type="InterPro" id="IPR029000">
    <property type="entry name" value="Cyclophilin-like_dom_sf"/>
</dbReference>
<dbReference type="AlphaFoldDB" id="A0AAE0P7P5"/>
<evidence type="ECO:0000256" key="10">
    <source>
        <dbReference type="ARBA" id="ARBA00023235"/>
    </source>
</evidence>
<reference evidence="13" key="1">
    <citation type="journal article" date="2023" name="Mol. Phylogenet. Evol.">
        <title>Genome-scale phylogeny and comparative genomics of the fungal order Sordariales.</title>
        <authorList>
            <person name="Hensen N."/>
            <person name="Bonometti L."/>
            <person name="Westerberg I."/>
            <person name="Brannstrom I.O."/>
            <person name="Guillou S."/>
            <person name="Cros-Aarteil S."/>
            <person name="Calhoun S."/>
            <person name="Haridas S."/>
            <person name="Kuo A."/>
            <person name="Mondo S."/>
            <person name="Pangilinan J."/>
            <person name="Riley R."/>
            <person name="LaButti K."/>
            <person name="Andreopoulos B."/>
            <person name="Lipzen A."/>
            <person name="Chen C."/>
            <person name="Yan M."/>
            <person name="Daum C."/>
            <person name="Ng V."/>
            <person name="Clum A."/>
            <person name="Steindorff A."/>
            <person name="Ohm R.A."/>
            <person name="Martin F."/>
            <person name="Silar P."/>
            <person name="Natvig D.O."/>
            <person name="Lalanne C."/>
            <person name="Gautier V."/>
            <person name="Ament-Velasquez S.L."/>
            <person name="Kruys A."/>
            <person name="Hutchinson M.I."/>
            <person name="Powell A.J."/>
            <person name="Barry K."/>
            <person name="Miller A.N."/>
            <person name="Grigoriev I.V."/>
            <person name="Debuchy R."/>
            <person name="Gladieux P."/>
            <person name="Hiltunen Thoren M."/>
            <person name="Johannesson H."/>
        </authorList>
    </citation>
    <scope>NUCLEOTIDE SEQUENCE</scope>
    <source>
        <strain evidence="13">CBS 232.78</strain>
    </source>
</reference>
<comment type="similarity">
    <text evidence="4">Belongs to the cyclophilin-type PPIase family. PPIase D subfamily.</text>
</comment>
<evidence type="ECO:0000259" key="12">
    <source>
        <dbReference type="PROSITE" id="PS50072"/>
    </source>
</evidence>
<gene>
    <name evidence="13" type="ORF">B0H63DRAFT_60670</name>
</gene>
<dbReference type="PROSITE" id="PS00170">
    <property type="entry name" value="CSA_PPIASE_1"/>
    <property type="match status" value="1"/>
</dbReference>
<dbReference type="GO" id="GO:0016018">
    <property type="term" value="F:cyclosporin A binding"/>
    <property type="evidence" value="ECO:0007669"/>
    <property type="project" value="TreeGrafter"/>
</dbReference>
<reference evidence="13" key="2">
    <citation type="submission" date="2023-06" db="EMBL/GenBank/DDBJ databases">
        <authorList>
            <consortium name="Lawrence Berkeley National Laboratory"/>
            <person name="Haridas S."/>
            <person name="Hensen N."/>
            <person name="Bonometti L."/>
            <person name="Westerberg I."/>
            <person name="Brannstrom I.O."/>
            <person name="Guillou S."/>
            <person name="Cros-Aarteil S."/>
            <person name="Calhoun S."/>
            <person name="Kuo A."/>
            <person name="Mondo S."/>
            <person name="Pangilinan J."/>
            <person name="Riley R."/>
            <person name="LaButti K."/>
            <person name="Andreopoulos B."/>
            <person name="Lipzen A."/>
            <person name="Chen C."/>
            <person name="Yanf M."/>
            <person name="Daum C."/>
            <person name="Ng V."/>
            <person name="Clum A."/>
            <person name="Steindorff A."/>
            <person name="Ohm R."/>
            <person name="Martin F."/>
            <person name="Silar P."/>
            <person name="Natvig D."/>
            <person name="Lalanne C."/>
            <person name="Gautier V."/>
            <person name="Ament-velasquez S.L."/>
            <person name="Kruys A."/>
            <person name="Hutchinson M.I."/>
            <person name="Powell A.J."/>
            <person name="Barry K."/>
            <person name="Miller A.N."/>
            <person name="Grigoriev I.V."/>
            <person name="Debuchy R."/>
            <person name="Gladieux P."/>
            <person name="Thoren M.H."/>
            <person name="Johannesson H."/>
        </authorList>
    </citation>
    <scope>NUCLEOTIDE SEQUENCE</scope>
    <source>
        <strain evidence="13">CBS 232.78</strain>
    </source>
</reference>
<feature type="domain" description="PPIase cyclophilin-type" evidence="12">
    <location>
        <begin position="15"/>
        <end position="178"/>
    </location>
</feature>
<dbReference type="EMBL" id="JAULSW010000001">
    <property type="protein sequence ID" value="KAK3394871.1"/>
    <property type="molecule type" value="Genomic_DNA"/>
</dbReference>
<comment type="subcellular location">
    <subcellularLocation>
        <location evidence="3">Cytoplasm</location>
    </subcellularLocation>
</comment>
<dbReference type="GO" id="GO:0042026">
    <property type="term" value="P:protein refolding"/>
    <property type="evidence" value="ECO:0007669"/>
    <property type="project" value="UniProtKB-ARBA"/>
</dbReference>
<dbReference type="InterPro" id="IPR011990">
    <property type="entry name" value="TPR-like_helical_dom_sf"/>
</dbReference>
<evidence type="ECO:0000256" key="9">
    <source>
        <dbReference type="ARBA" id="ARBA00023110"/>
    </source>
</evidence>
<evidence type="ECO:0000256" key="3">
    <source>
        <dbReference type="ARBA" id="ARBA00004496"/>
    </source>
</evidence>
<accession>A0AAE0P7P5</accession>
<keyword evidence="9" id="KW-0697">Rotamase</keyword>
<feature type="repeat" description="TPR" evidence="11">
    <location>
        <begin position="312"/>
        <end position="345"/>
    </location>
</feature>
<comment type="caution">
    <text evidence="13">The sequence shown here is derived from an EMBL/GenBank/DDBJ whole genome shotgun (WGS) entry which is preliminary data.</text>
</comment>
<sequence>MATSQEDKKARSRVFFDITIGGKPTGRITFELYNDVVPKTAENFRALCTGEKGVGKTGKPLHFKGSGFHRVIKQFMIQGGDFTAGNGTGGESIYGAKFEDENFILKHDRPFLLSMANAGPGSNGSQFFITTVPTPHLNDKHVVFGEVLSGKSIVRQIENLSTQADKPTRDVVIANCGELSASDATAAESKAPDALGDEYEDFPEDEATDGQPLSAALILKIAGDCKDFGNKAYKDNDYSVALDKYQKGLRYLDEDPELDKEPAGTKEKIDALRISLNSNAALMNLKLEAWDECVHAADNALAVAGISDKDKAKALYRKGYSHVRLKDEDTALDSLKEAKKLAPEDKAIAAELAAVKKAAAERIAKEKAKFKKFFT</sequence>
<dbReference type="InterPro" id="IPR002130">
    <property type="entry name" value="Cyclophilin-type_PPIase_dom"/>
</dbReference>
<dbReference type="Pfam" id="PF00160">
    <property type="entry name" value="Pro_isomerase"/>
    <property type="match status" value="1"/>
</dbReference>
<dbReference type="CDD" id="cd01926">
    <property type="entry name" value="cyclophilin_ABH_like"/>
    <property type="match status" value="1"/>
</dbReference>
<evidence type="ECO:0000256" key="2">
    <source>
        <dbReference type="ARBA" id="ARBA00002388"/>
    </source>
</evidence>
<organism evidence="13 14">
    <name type="scientific">Podospora didyma</name>
    <dbReference type="NCBI Taxonomy" id="330526"/>
    <lineage>
        <taxon>Eukaryota</taxon>
        <taxon>Fungi</taxon>
        <taxon>Dikarya</taxon>
        <taxon>Ascomycota</taxon>
        <taxon>Pezizomycotina</taxon>
        <taxon>Sordariomycetes</taxon>
        <taxon>Sordariomycetidae</taxon>
        <taxon>Sordariales</taxon>
        <taxon>Podosporaceae</taxon>
        <taxon>Podospora</taxon>
    </lineage>
</organism>
<evidence type="ECO:0000256" key="11">
    <source>
        <dbReference type="PROSITE-ProRule" id="PRU00339"/>
    </source>
</evidence>
<evidence type="ECO:0000256" key="7">
    <source>
        <dbReference type="ARBA" id="ARBA00022737"/>
    </source>
</evidence>
<dbReference type="Gene3D" id="1.25.40.10">
    <property type="entry name" value="Tetratricopeptide repeat domain"/>
    <property type="match status" value="1"/>
</dbReference>
<dbReference type="SUPFAM" id="SSF50891">
    <property type="entry name" value="Cyclophilin-like"/>
    <property type="match status" value="1"/>
</dbReference>
<dbReference type="PROSITE" id="PS50005">
    <property type="entry name" value="TPR"/>
    <property type="match status" value="1"/>
</dbReference>
<keyword evidence="8 11" id="KW-0802">TPR repeat</keyword>
<evidence type="ECO:0000313" key="13">
    <source>
        <dbReference type="EMBL" id="KAK3394871.1"/>
    </source>
</evidence>
<dbReference type="Proteomes" id="UP001285441">
    <property type="component" value="Unassembled WGS sequence"/>
</dbReference>
<evidence type="ECO:0000313" key="14">
    <source>
        <dbReference type="Proteomes" id="UP001285441"/>
    </source>
</evidence>